<sequence length="695" mass="77880">MSRKLALVYLLILWSSSLTAQEVVSESDTLKNNPLDEVVITATRTDKKIEELPIPITTVSSREIQNRGMVRLNEILAEQTGLALVGDHGTGVQMQGFDAQYTLILIDGEPVIGRTSGTLELSRITMANIDRIEIVKGPSSSLYGSEAMAGVINIITKTPPKGVFAGISTRYGTNQSTDVSADGSYRTDKLTISGFANRFSNAGYSLMPESGFQTVAPFAAYTATGKAGYKFSDKTNVNVSLRYYANSQDDRYGVENRVVSGKGLQRDFSIFPSITHRFSEAHTSMLRFYRATYRTESSISYEDTKELYDETYFDQGFTRGEFQHDYEIRPDIVVTAGIGYQHETVEATRYDDKMSFNSGYGYIQADWTLLNRLNIIAGGRYDMHNVYRSQFSPKLAASYQLNKKFTLLVSASRGYKAPDFRQLYLNFTNAVAGYSVFGYEDLQENLQRLQDEGQISEVLIDPSTLSSLNSESSWAYNVGVRMHPADKLIANVNIFRNDVDNLISTASIATKTNGQSVFSYFNRNAVFTQGGEADITYLLSNTLEVGGGIQYLEAKDVDEWNMVKEGRAYARDPETGRTVTVKKSEYGGLLNRSKYMANARISYYETRTGIRLSLRWNYRGRYGVRDVDGNGIVNLDNEFVKGYSLVNGSIYKSLFNNTLRIQFTTDNILGFTNNEYISYLPGRLVYGGLSYRFNK</sequence>
<keyword evidence="3 10" id="KW-1134">Transmembrane beta strand</keyword>
<proteinExistence type="inferred from homology"/>
<dbReference type="PANTHER" id="PTHR30069">
    <property type="entry name" value="TONB-DEPENDENT OUTER MEMBRANE RECEPTOR"/>
    <property type="match status" value="1"/>
</dbReference>
<keyword evidence="4 10" id="KW-0812">Transmembrane</keyword>
<keyword evidence="16" id="KW-1185">Reference proteome</keyword>
<dbReference type="OrthoDB" id="9764669at2"/>
<dbReference type="Proteomes" id="UP000198670">
    <property type="component" value="Unassembled WGS sequence"/>
</dbReference>
<dbReference type="InterPro" id="IPR000531">
    <property type="entry name" value="Beta-barrel_TonB"/>
</dbReference>
<evidence type="ECO:0000259" key="14">
    <source>
        <dbReference type="Pfam" id="PF07715"/>
    </source>
</evidence>
<keyword evidence="8 15" id="KW-0675">Receptor</keyword>
<dbReference type="EMBL" id="FOQO01000015">
    <property type="protein sequence ID" value="SFJ87440.1"/>
    <property type="molecule type" value="Genomic_DNA"/>
</dbReference>
<dbReference type="RefSeq" id="WP_090632030.1">
    <property type="nucleotide sequence ID" value="NZ_FOQO01000015.1"/>
</dbReference>
<evidence type="ECO:0000313" key="16">
    <source>
        <dbReference type="Proteomes" id="UP000198670"/>
    </source>
</evidence>
<evidence type="ECO:0000259" key="13">
    <source>
        <dbReference type="Pfam" id="PF00593"/>
    </source>
</evidence>
<dbReference type="SUPFAM" id="SSF56935">
    <property type="entry name" value="Porins"/>
    <property type="match status" value="1"/>
</dbReference>
<evidence type="ECO:0000256" key="12">
    <source>
        <dbReference type="SAM" id="SignalP"/>
    </source>
</evidence>
<name>A0A1I3UX02_9SPHI</name>
<evidence type="ECO:0000256" key="7">
    <source>
        <dbReference type="ARBA" id="ARBA00023136"/>
    </source>
</evidence>
<keyword evidence="5 12" id="KW-0732">Signal</keyword>
<dbReference type="InterPro" id="IPR036942">
    <property type="entry name" value="Beta-barrel_TonB_sf"/>
</dbReference>
<dbReference type="AlphaFoldDB" id="A0A1I3UX02"/>
<keyword evidence="2 10" id="KW-0813">Transport</keyword>
<reference evidence="15 16" key="1">
    <citation type="submission" date="2016-10" db="EMBL/GenBank/DDBJ databases">
        <authorList>
            <person name="de Groot N.N."/>
        </authorList>
    </citation>
    <scope>NUCLEOTIDE SEQUENCE [LARGE SCALE GENOMIC DNA]</scope>
    <source>
        <strain evidence="15 16">RK1</strain>
    </source>
</reference>
<dbReference type="Pfam" id="PF07715">
    <property type="entry name" value="Plug"/>
    <property type="match status" value="1"/>
</dbReference>
<evidence type="ECO:0000256" key="9">
    <source>
        <dbReference type="ARBA" id="ARBA00023237"/>
    </source>
</evidence>
<organism evidence="15 16">
    <name type="scientific">Parapedobacter indicus</name>
    <dbReference type="NCBI Taxonomy" id="1477437"/>
    <lineage>
        <taxon>Bacteria</taxon>
        <taxon>Pseudomonadati</taxon>
        <taxon>Bacteroidota</taxon>
        <taxon>Sphingobacteriia</taxon>
        <taxon>Sphingobacteriales</taxon>
        <taxon>Sphingobacteriaceae</taxon>
        <taxon>Parapedobacter</taxon>
    </lineage>
</organism>
<evidence type="ECO:0000256" key="5">
    <source>
        <dbReference type="ARBA" id="ARBA00022729"/>
    </source>
</evidence>
<protein>
    <submittedName>
        <fullName evidence="15">Outer membrane receptor for ferrienterochelin and colicins</fullName>
    </submittedName>
</protein>
<evidence type="ECO:0000313" key="15">
    <source>
        <dbReference type="EMBL" id="SFJ87440.1"/>
    </source>
</evidence>
<accession>A0A1I3UX02</accession>
<evidence type="ECO:0000256" key="1">
    <source>
        <dbReference type="ARBA" id="ARBA00004571"/>
    </source>
</evidence>
<feature type="signal peptide" evidence="12">
    <location>
        <begin position="1"/>
        <end position="20"/>
    </location>
</feature>
<evidence type="ECO:0000256" key="6">
    <source>
        <dbReference type="ARBA" id="ARBA00023077"/>
    </source>
</evidence>
<dbReference type="GO" id="GO:0009279">
    <property type="term" value="C:cell outer membrane"/>
    <property type="evidence" value="ECO:0007669"/>
    <property type="project" value="UniProtKB-SubCell"/>
</dbReference>
<dbReference type="PROSITE" id="PS52016">
    <property type="entry name" value="TONB_DEPENDENT_REC_3"/>
    <property type="match status" value="1"/>
</dbReference>
<evidence type="ECO:0000256" key="10">
    <source>
        <dbReference type="PROSITE-ProRule" id="PRU01360"/>
    </source>
</evidence>
<evidence type="ECO:0000256" key="2">
    <source>
        <dbReference type="ARBA" id="ARBA00022448"/>
    </source>
</evidence>
<comment type="similarity">
    <text evidence="10 11">Belongs to the TonB-dependent receptor family.</text>
</comment>
<feature type="chain" id="PRO_5011464496" evidence="12">
    <location>
        <begin position="21"/>
        <end position="695"/>
    </location>
</feature>
<dbReference type="InterPro" id="IPR039426">
    <property type="entry name" value="TonB-dep_rcpt-like"/>
</dbReference>
<dbReference type="STRING" id="1477437.SAMN05444682_11592"/>
<dbReference type="Pfam" id="PF00593">
    <property type="entry name" value="TonB_dep_Rec_b-barrel"/>
    <property type="match status" value="1"/>
</dbReference>
<dbReference type="Gene3D" id="2.170.130.10">
    <property type="entry name" value="TonB-dependent receptor, plug domain"/>
    <property type="match status" value="1"/>
</dbReference>
<keyword evidence="9 10" id="KW-0998">Cell outer membrane</keyword>
<evidence type="ECO:0000256" key="11">
    <source>
        <dbReference type="RuleBase" id="RU003357"/>
    </source>
</evidence>
<gene>
    <name evidence="15" type="ORF">SAMN05444682_11592</name>
</gene>
<keyword evidence="6 11" id="KW-0798">TonB box</keyword>
<feature type="domain" description="TonB-dependent receptor-like beta-barrel" evidence="13">
    <location>
        <begin position="211"/>
        <end position="667"/>
    </location>
</feature>
<dbReference type="InterPro" id="IPR012910">
    <property type="entry name" value="Plug_dom"/>
</dbReference>
<dbReference type="Gene3D" id="2.40.170.20">
    <property type="entry name" value="TonB-dependent receptor, beta-barrel domain"/>
    <property type="match status" value="1"/>
</dbReference>
<comment type="subcellular location">
    <subcellularLocation>
        <location evidence="1 10">Cell outer membrane</location>
        <topology evidence="1 10">Multi-pass membrane protein</topology>
    </subcellularLocation>
</comment>
<keyword evidence="7 10" id="KW-0472">Membrane</keyword>
<dbReference type="GO" id="GO:0015344">
    <property type="term" value="F:siderophore uptake transmembrane transporter activity"/>
    <property type="evidence" value="ECO:0007669"/>
    <property type="project" value="TreeGrafter"/>
</dbReference>
<evidence type="ECO:0000256" key="4">
    <source>
        <dbReference type="ARBA" id="ARBA00022692"/>
    </source>
</evidence>
<evidence type="ECO:0000256" key="8">
    <source>
        <dbReference type="ARBA" id="ARBA00023170"/>
    </source>
</evidence>
<feature type="domain" description="TonB-dependent receptor plug" evidence="14">
    <location>
        <begin position="49"/>
        <end position="151"/>
    </location>
</feature>
<dbReference type="PANTHER" id="PTHR30069:SF29">
    <property type="entry name" value="HEMOGLOBIN AND HEMOGLOBIN-HAPTOGLOBIN-BINDING PROTEIN 1-RELATED"/>
    <property type="match status" value="1"/>
</dbReference>
<evidence type="ECO:0000256" key="3">
    <source>
        <dbReference type="ARBA" id="ARBA00022452"/>
    </source>
</evidence>
<dbReference type="GO" id="GO:0044718">
    <property type="term" value="P:siderophore transmembrane transport"/>
    <property type="evidence" value="ECO:0007669"/>
    <property type="project" value="TreeGrafter"/>
</dbReference>
<dbReference type="InterPro" id="IPR037066">
    <property type="entry name" value="Plug_dom_sf"/>
</dbReference>
<dbReference type="CDD" id="cd01347">
    <property type="entry name" value="ligand_gated_channel"/>
    <property type="match status" value="1"/>
</dbReference>